<feature type="region of interest" description="Disordered" evidence="1">
    <location>
        <begin position="25"/>
        <end position="88"/>
    </location>
</feature>
<evidence type="ECO:0000259" key="2">
    <source>
        <dbReference type="PROSITE" id="PS00028"/>
    </source>
</evidence>
<dbReference type="InterPro" id="IPR041078">
    <property type="entry name" value="Plavaka"/>
</dbReference>
<feature type="domain" description="C2H2-type" evidence="2">
    <location>
        <begin position="4"/>
        <end position="27"/>
    </location>
</feature>
<gene>
    <name evidence="3" type="ORF">VKT23_016659</name>
</gene>
<comment type="caution">
    <text evidence="3">The sequence shown here is derived from an EMBL/GenBank/DDBJ whole genome shotgun (WGS) entry which is preliminary data.</text>
</comment>
<dbReference type="InterPro" id="IPR013087">
    <property type="entry name" value="Znf_C2H2_type"/>
</dbReference>
<feature type="compositionally biased region" description="Low complexity" evidence="1">
    <location>
        <begin position="51"/>
        <end position="63"/>
    </location>
</feature>
<feature type="compositionally biased region" description="Polar residues" evidence="1">
    <location>
        <begin position="31"/>
        <end position="50"/>
    </location>
</feature>
<dbReference type="EMBL" id="JBANRG010000064">
    <property type="protein sequence ID" value="KAK7441178.1"/>
    <property type="molecule type" value="Genomic_DNA"/>
</dbReference>
<keyword evidence="4" id="KW-1185">Reference proteome</keyword>
<evidence type="ECO:0000256" key="1">
    <source>
        <dbReference type="SAM" id="MobiDB-lite"/>
    </source>
</evidence>
<proteinExistence type="predicted"/>
<protein>
    <recommendedName>
        <fullName evidence="2">C2H2-type domain-containing protein</fullName>
    </recommendedName>
</protein>
<dbReference type="Pfam" id="PF18759">
    <property type="entry name" value="Plavaka"/>
    <property type="match status" value="1"/>
</dbReference>
<name>A0ABR1IWF5_9AGAR</name>
<feature type="compositionally biased region" description="Pro residues" evidence="1">
    <location>
        <begin position="64"/>
        <end position="79"/>
    </location>
</feature>
<organism evidence="3 4">
    <name type="scientific">Marasmiellus scandens</name>
    <dbReference type="NCBI Taxonomy" id="2682957"/>
    <lineage>
        <taxon>Eukaryota</taxon>
        <taxon>Fungi</taxon>
        <taxon>Dikarya</taxon>
        <taxon>Basidiomycota</taxon>
        <taxon>Agaricomycotina</taxon>
        <taxon>Agaricomycetes</taxon>
        <taxon>Agaricomycetidae</taxon>
        <taxon>Agaricales</taxon>
        <taxon>Marasmiineae</taxon>
        <taxon>Omphalotaceae</taxon>
        <taxon>Marasmiellus</taxon>
    </lineage>
</organism>
<sequence>MLKCPFPGCIRLFKRAEDCTRHLTSKHKGWQQPSESQELLNENTDGTSTQPLLPSPAISSTSPLPSPPPSPAASPPPLPAAAESRPRQRTAKIYHPHLTGDICDYEGNPLPKGTPPDPRCVPANPWDPFDDMIAFHTADLLYRKVEMSQGDTDFLLNLWNLSLHKHGDSGPFYNHEAIHEAIDSIKYGSAPWHCLVTVPDADLPAGAPEWKKAQYEVWYRDPDTVIANMLDNTEFANEFDTRPYVELKLDGKRRWSDFMSGNYAWNQSTRIYEDDKTTKGAMLVPIILGSDKTTVSVATGNVEYYPLYLSIGNVFNTVRRAHRNAVVPIGFLAIPKSDREYDNDADFQLFKKHLYHSSISAILQSLKPAMEKPVIRRCPDGHYRRVIYDLAAYIADYPEQVYLAGIVQGWCPKCTASPHDLDAAADLRSREHTDTVMKEFHGDGRILWDNYGIDDGVMPFTVGFPRADIHTMLTSDLLHQTIKGTFKDHLVEWVQSYLIKTEGQARAQVIMDDIDRRIAAMPAFPGLRRFPHGRRFKQWTGDDSKALMKVYITAAASYLPDEMVKCFTAFLDFCYLVRRPDIDEDTLASIDEALQRFHHYRQIFIDSGVREDFNLPRQHALSHYHDNIVLFGALGGLCSSITESRHITAVKKPWRRSSRYHALSQMLLINQRLDKLAALTAELVYRDLLPPSRLPPVEIDPFEAETDDIGPSDREPIIGEVNLAKTRNRHYPRYLLELGAHIQIPTLEYMTRKFLYEQLNGDLPPPNMPLEDLPDISSKINVFNSAVAEFHAPSDVAGIRGMLRERIRCTESWHGGHRKDCALVVMRKEKVGFQRFDVVRILLFFSFQYEGTRYPCAVVQWYKTYGSRPDGNTGMWIVHREKGVSVIHADSIYRGVHLLPVYGDRSLPRKFDYHYTLDCFSVFYVNRFADHHSNEILS</sequence>
<evidence type="ECO:0000313" key="3">
    <source>
        <dbReference type="EMBL" id="KAK7441178.1"/>
    </source>
</evidence>
<dbReference type="PROSITE" id="PS00028">
    <property type="entry name" value="ZINC_FINGER_C2H2_1"/>
    <property type="match status" value="1"/>
</dbReference>
<dbReference type="Proteomes" id="UP001498398">
    <property type="component" value="Unassembled WGS sequence"/>
</dbReference>
<reference evidence="3 4" key="1">
    <citation type="submission" date="2024-01" db="EMBL/GenBank/DDBJ databases">
        <title>A draft genome for the cacao thread blight pathogen Marasmiellus scandens.</title>
        <authorList>
            <person name="Baruah I.K."/>
            <person name="Leung J."/>
            <person name="Bukari Y."/>
            <person name="Amoako-Attah I."/>
            <person name="Meinhardt L.W."/>
            <person name="Bailey B.A."/>
            <person name="Cohen S.P."/>
        </authorList>
    </citation>
    <scope>NUCLEOTIDE SEQUENCE [LARGE SCALE GENOMIC DNA]</scope>
    <source>
        <strain evidence="3 4">GH-19</strain>
    </source>
</reference>
<accession>A0ABR1IWF5</accession>
<evidence type="ECO:0000313" key="4">
    <source>
        <dbReference type="Proteomes" id="UP001498398"/>
    </source>
</evidence>